<gene>
    <name evidence="1" type="primary">AUGUSTUS-3.0.2_08601</name>
    <name evidence="1" type="ORF">TcasGA2_TC008601</name>
</gene>
<sequence>MIVAYYLLELTMLKRYQGSECKELLGIPFSVGEEVLRIRARKLRGIPFIVDSGEVEETSRVCVRELLGMPSTEVLSPRALKYFLWALTRSSIQEHFPEGEALITSTFPFTIVFLGIADDHLASANH</sequence>
<evidence type="ECO:0000313" key="2">
    <source>
        <dbReference type="Proteomes" id="UP000007266"/>
    </source>
</evidence>
<accession>D6WTP0</accession>
<dbReference type="HOGENOM" id="CLU_1984423_0_0_1"/>
<reference evidence="1 2" key="1">
    <citation type="journal article" date="2008" name="Nature">
        <title>The genome of the model beetle and pest Tribolium castaneum.</title>
        <authorList>
            <consortium name="Tribolium Genome Sequencing Consortium"/>
            <person name="Richards S."/>
            <person name="Gibbs R.A."/>
            <person name="Weinstock G.M."/>
            <person name="Brown S.J."/>
            <person name="Denell R."/>
            <person name="Beeman R.W."/>
            <person name="Gibbs R."/>
            <person name="Beeman R.W."/>
            <person name="Brown S.J."/>
            <person name="Bucher G."/>
            <person name="Friedrich M."/>
            <person name="Grimmelikhuijzen C.J."/>
            <person name="Klingler M."/>
            <person name="Lorenzen M."/>
            <person name="Richards S."/>
            <person name="Roth S."/>
            <person name="Schroder R."/>
            <person name="Tautz D."/>
            <person name="Zdobnov E.M."/>
            <person name="Muzny D."/>
            <person name="Gibbs R.A."/>
            <person name="Weinstock G.M."/>
            <person name="Attaway T."/>
            <person name="Bell S."/>
            <person name="Buhay C.J."/>
            <person name="Chandrabose M.N."/>
            <person name="Chavez D."/>
            <person name="Clerk-Blankenburg K.P."/>
            <person name="Cree A."/>
            <person name="Dao M."/>
            <person name="Davis C."/>
            <person name="Chacko J."/>
            <person name="Dinh H."/>
            <person name="Dugan-Rocha S."/>
            <person name="Fowler G."/>
            <person name="Garner T.T."/>
            <person name="Garnes J."/>
            <person name="Gnirke A."/>
            <person name="Hawes A."/>
            <person name="Hernandez J."/>
            <person name="Hines S."/>
            <person name="Holder M."/>
            <person name="Hume J."/>
            <person name="Jhangiani S.N."/>
            <person name="Joshi V."/>
            <person name="Khan Z.M."/>
            <person name="Jackson L."/>
            <person name="Kovar C."/>
            <person name="Kowis A."/>
            <person name="Lee S."/>
            <person name="Lewis L.R."/>
            <person name="Margolis J."/>
            <person name="Morgan M."/>
            <person name="Nazareth L.V."/>
            <person name="Nguyen N."/>
            <person name="Okwuonu G."/>
            <person name="Parker D."/>
            <person name="Richards S."/>
            <person name="Ruiz S.J."/>
            <person name="Santibanez J."/>
            <person name="Savard J."/>
            <person name="Scherer S.E."/>
            <person name="Schneider B."/>
            <person name="Sodergren E."/>
            <person name="Tautz D."/>
            <person name="Vattahil S."/>
            <person name="Villasana D."/>
            <person name="White C.S."/>
            <person name="Wright R."/>
            <person name="Park Y."/>
            <person name="Beeman R.W."/>
            <person name="Lord J."/>
            <person name="Oppert B."/>
            <person name="Lorenzen M."/>
            <person name="Brown S."/>
            <person name="Wang L."/>
            <person name="Savard J."/>
            <person name="Tautz D."/>
            <person name="Richards S."/>
            <person name="Weinstock G."/>
            <person name="Gibbs R.A."/>
            <person name="Liu Y."/>
            <person name="Worley K."/>
            <person name="Weinstock G."/>
            <person name="Elsik C.G."/>
            <person name="Reese J.T."/>
            <person name="Elhaik E."/>
            <person name="Landan G."/>
            <person name="Graur D."/>
            <person name="Arensburger P."/>
            <person name="Atkinson P."/>
            <person name="Beeman R.W."/>
            <person name="Beidler J."/>
            <person name="Brown S.J."/>
            <person name="Demuth J.P."/>
            <person name="Drury D.W."/>
            <person name="Du Y.Z."/>
            <person name="Fujiwara H."/>
            <person name="Lorenzen M."/>
            <person name="Maselli V."/>
            <person name="Osanai M."/>
            <person name="Park Y."/>
            <person name="Robertson H.M."/>
            <person name="Tu Z."/>
            <person name="Wang J.J."/>
            <person name="Wang S."/>
            <person name="Richards S."/>
            <person name="Song H."/>
            <person name="Zhang L."/>
            <person name="Sodergren E."/>
            <person name="Werner D."/>
            <person name="Stanke M."/>
            <person name="Morgenstern B."/>
            <person name="Solovyev V."/>
            <person name="Kosarev P."/>
            <person name="Brown G."/>
            <person name="Chen H.C."/>
            <person name="Ermolaeva O."/>
            <person name="Hlavina W."/>
            <person name="Kapustin Y."/>
            <person name="Kiryutin B."/>
            <person name="Kitts P."/>
            <person name="Maglott D."/>
            <person name="Pruitt K."/>
            <person name="Sapojnikov V."/>
            <person name="Souvorov A."/>
            <person name="Mackey A.J."/>
            <person name="Waterhouse R.M."/>
            <person name="Wyder S."/>
            <person name="Zdobnov E.M."/>
            <person name="Zdobnov E.M."/>
            <person name="Wyder S."/>
            <person name="Kriventseva E.V."/>
            <person name="Kadowaki T."/>
            <person name="Bork P."/>
            <person name="Aranda M."/>
            <person name="Bao R."/>
            <person name="Beermann A."/>
            <person name="Berns N."/>
            <person name="Bolognesi R."/>
            <person name="Bonneton F."/>
            <person name="Bopp D."/>
            <person name="Brown S.J."/>
            <person name="Bucher G."/>
            <person name="Butts T."/>
            <person name="Chaumot A."/>
            <person name="Denell R.E."/>
            <person name="Ferrier D.E."/>
            <person name="Friedrich M."/>
            <person name="Gordon C.M."/>
            <person name="Jindra M."/>
            <person name="Klingler M."/>
            <person name="Lan Q."/>
            <person name="Lattorff H.M."/>
            <person name="Laudet V."/>
            <person name="von Levetsow C."/>
            <person name="Liu Z."/>
            <person name="Lutz R."/>
            <person name="Lynch J.A."/>
            <person name="da Fonseca R.N."/>
            <person name="Posnien N."/>
            <person name="Reuter R."/>
            <person name="Roth S."/>
            <person name="Savard J."/>
            <person name="Schinko J.B."/>
            <person name="Schmitt C."/>
            <person name="Schoppmeier M."/>
            <person name="Schroder R."/>
            <person name="Shippy T.D."/>
            <person name="Simonnet F."/>
            <person name="Marques-Souza H."/>
            <person name="Tautz D."/>
            <person name="Tomoyasu Y."/>
            <person name="Trauner J."/>
            <person name="Van der Zee M."/>
            <person name="Vervoort M."/>
            <person name="Wittkopp N."/>
            <person name="Wimmer E.A."/>
            <person name="Yang X."/>
            <person name="Jones A.K."/>
            <person name="Sattelle D.B."/>
            <person name="Ebert P.R."/>
            <person name="Nelson D."/>
            <person name="Scott J.G."/>
            <person name="Beeman R.W."/>
            <person name="Muthukrishnan S."/>
            <person name="Kramer K.J."/>
            <person name="Arakane Y."/>
            <person name="Beeman R.W."/>
            <person name="Zhu Q."/>
            <person name="Hogenkamp D."/>
            <person name="Dixit R."/>
            <person name="Oppert B."/>
            <person name="Jiang H."/>
            <person name="Zou Z."/>
            <person name="Marshall J."/>
            <person name="Elpidina E."/>
            <person name="Vinokurov K."/>
            <person name="Oppert C."/>
            <person name="Zou Z."/>
            <person name="Evans J."/>
            <person name="Lu Z."/>
            <person name="Zhao P."/>
            <person name="Sumathipala N."/>
            <person name="Altincicek B."/>
            <person name="Vilcinskas A."/>
            <person name="Williams M."/>
            <person name="Hultmark D."/>
            <person name="Hetru C."/>
            <person name="Jiang H."/>
            <person name="Grimmelikhuijzen C.J."/>
            <person name="Hauser F."/>
            <person name="Cazzamali G."/>
            <person name="Williamson M."/>
            <person name="Park Y."/>
            <person name="Li B."/>
            <person name="Tanaka Y."/>
            <person name="Predel R."/>
            <person name="Neupert S."/>
            <person name="Schachtner J."/>
            <person name="Verleyen P."/>
            <person name="Raible F."/>
            <person name="Bork P."/>
            <person name="Friedrich M."/>
            <person name="Walden K.K."/>
            <person name="Robertson H.M."/>
            <person name="Angeli S."/>
            <person name="Foret S."/>
            <person name="Bucher G."/>
            <person name="Schuetz S."/>
            <person name="Maleszka R."/>
            <person name="Wimmer E.A."/>
            <person name="Beeman R.W."/>
            <person name="Lorenzen M."/>
            <person name="Tomoyasu Y."/>
            <person name="Miller S.C."/>
            <person name="Grossmann D."/>
            <person name="Bucher G."/>
        </authorList>
    </citation>
    <scope>NUCLEOTIDE SEQUENCE [LARGE SCALE GENOMIC DNA]</scope>
    <source>
        <strain evidence="1 2">Georgia GA2</strain>
    </source>
</reference>
<proteinExistence type="predicted"/>
<dbReference type="InParanoid" id="D6WTP0"/>
<name>D6WTP0_TRICA</name>
<dbReference type="Proteomes" id="UP000007266">
    <property type="component" value="Linkage group 7"/>
</dbReference>
<keyword evidence="2" id="KW-1185">Reference proteome</keyword>
<protein>
    <submittedName>
        <fullName evidence="1">Uncharacterized protein</fullName>
    </submittedName>
</protein>
<organism evidence="1 2">
    <name type="scientific">Tribolium castaneum</name>
    <name type="common">Red flour beetle</name>
    <dbReference type="NCBI Taxonomy" id="7070"/>
    <lineage>
        <taxon>Eukaryota</taxon>
        <taxon>Metazoa</taxon>
        <taxon>Ecdysozoa</taxon>
        <taxon>Arthropoda</taxon>
        <taxon>Hexapoda</taxon>
        <taxon>Insecta</taxon>
        <taxon>Pterygota</taxon>
        <taxon>Neoptera</taxon>
        <taxon>Endopterygota</taxon>
        <taxon>Coleoptera</taxon>
        <taxon>Polyphaga</taxon>
        <taxon>Cucujiformia</taxon>
        <taxon>Tenebrionidae</taxon>
        <taxon>Tenebrionidae incertae sedis</taxon>
        <taxon>Tribolium</taxon>
    </lineage>
</organism>
<reference evidence="1 2" key="2">
    <citation type="journal article" date="2010" name="Nucleic Acids Res.">
        <title>BeetleBase in 2010: revisions to provide comprehensive genomic information for Tribolium castaneum.</title>
        <authorList>
            <person name="Kim H.S."/>
            <person name="Murphy T."/>
            <person name="Xia J."/>
            <person name="Caragea D."/>
            <person name="Park Y."/>
            <person name="Beeman R.W."/>
            <person name="Lorenzen M.D."/>
            <person name="Butcher S."/>
            <person name="Manak J.R."/>
            <person name="Brown S.J."/>
        </authorList>
    </citation>
    <scope>GENOME REANNOTATION</scope>
    <source>
        <strain evidence="1 2">Georgia GA2</strain>
    </source>
</reference>
<dbReference type="EMBL" id="KQ971355">
    <property type="protein sequence ID" value="EFA05819.1"/>
    <property type="molecule type" value="Genomic_DNA"/>
</dbReference>
<dbReference type="AlphaFoldDB" id="D6WTP0"/>
<evidence type="ECO:0000313" key="1">
    <source>
        <dbReference type="EMBL" id="EFA05819.1"/>
    </source>
</evidence>